<evidence type="ECO:0000256" key="1">
    <source>
        <dbReference type="SAM" id="Phobius"/>
    </source>
</evidence>
<name>A0A2S8GG35_9BACT</name>
<keyword evidence="2" id="KW-0732">Signal</keyword>
<dbReference type="Proteomes" id="UP000237819">
    <property type="component" value="Unassembled WGS sequence"/>
</dbReference>
<keyword evidence="1" id="KW-0812">Transmembrane</keyword>
<evidence type="ECO:0000313" key="4">
    <source>
        <dbReference type="Proteomes" id="UP000237819"/>
    </source>
</evidence>
<dbReference type="AlphaFoldDB" id="A0A2S8GG35"/>
<feature type="chain" id="PRO_5015696219" evidence="2">
    <location>
        <begin position="31"/>
        <end position="108"/>
    </location>
</feature>
<reference evidence="3 4" key="1">
    <citation type="submission" date="2018-02" db="EMBL/GenBank/DDBJ databases">
        <title>Comparative genomes isolates from brazilian mangrove.</title>
        <authorList>
            <person name="Araujo J.E."/>
            <person name="Taketani R.G."/>
            <person name="Silva M.C.P."/>
            <person name="Loureco M.V."/>
            <person name="Andreote F.D."/>
        </authorList>
    </citation>
    <scope>NUCLEOTIDE SEQUENCE [LARGE SCALE GENOMIC DNA]</scope>
    <source>
        <strain evidence="3 4">Nap-Phe MGV</strain>
    </source>
</reference>
<dbReference type="RefSeq" id="WP_105338217.1">
    <property type="nucleotide sequence ID" value="NZ_PUHZ01000024.1"/>
</dbReference>
<keyword evidence="1" id="KW-0472">Membrane</keyword>
<dbReference type="EMBL" id="PUHZ01000024">
    <property type="protein sequence ID" value="PQO43004.1"/>
    <property type="molecule type" value="Genomic_DNA"/>
</dbReference>
<dbReference type="OrthoDB" id="290599at2"/>
<comment type="caution">
    <text evidence="3">The sequence shown here is derived from an EMBL/GenBank/DDBJ whole genome shotgun (WGS) entry which is preliminary data.</text>
</comment>
<feature type="transmembrane region" description="Helical" evidence="1">
    <location>
        <begin position="46"/>
        <end position="70"/>
    </location>
</feature>
<gene>
    <name evidence="3" type="ORF">C5Y93_25135</name>
</gene>
<sequence length="108" mass="11304">MNVRQLAKQAASLTLAIAIVLLLQVSVAEACPTCKAGLGDRYVNAYGWSIIFMMAMPFTLVGAFAAYVFWSIRSKAAAAIAAGSDEAIAELARRKSASGVPTQPPVDA</sequence>
<protein>
    <submittedName>
        <fullName evidence="3">Uncharacterized protein</fullName>
    </submittedName>
</protein>
<evidence type="ECO:0000256" key="2">
    <source>
        <dbReference type="SAM" id="SignalP"/>
    </source>
</evidence>
<feature type="signal peptide" evidence="2">
    <location>
        <begin position="1"/>
        <end position="30"/>
    </location>
</feature>
<organism evidence="3 4">
    <name type="scientific">Blastopirellula marina</name>
    <dbReference type="NCBI Taxonomy" id="124"/>
    <lineage>
        <taxon>Bacteria</taxon>
        <taxon>Pseudomonadati</taxon>
        <taxon>Planctomycetota</taxon>
        <taxon>Planctomycetia</taxon>
        <taxon>Pirellulales</taxon>
        <taxon>Pirellulaceae</taxon>
        <taxon>Blastopirellula</taxon>
    </lineage>
</organism>
<keyword evidence="1" id="KW-1133">Transmembrane helix</keyword>
<accession>A0A2S8GG35</accession>
<evidence type="ECO:0000313" key="3">
    <source>
        <dbReference type="EMBL" id="PQO43004.1"/>
    </source>
</evidence>
<proteinExistence type="predicted"/>